<reference evidence="1 2" key="1">
    <citation type="submission" date="2015-12" db="EMBL/GenBank/DDBJ databases">
        <authorList>
            <person name="Shamseldin A."/>
            <person name="Moawad H."/>
            <person name="Abd El-Rahim W.M."/>
            <person name="Sadowsky M.J."/>
        </authorList>
    </citation>
    <scope>NUCLEOTIDE SEQUENCE [LARGE SCALE GENOMIC DNA]</scope>
    <source>
        <strain evidence="1 2">DG5B</strain>
    </source>
</reference>
<keyword evidence="2" id="KW-1185">Reference proteome</keyword>
<name>A0A0U4BE97_9BACT</name>
<organism evidence="1 2">
    <name type="scientific">Hymenobacter sedentarius</name>
    <dbReference type="NCBI Taxonomy" id="1411621"/>
    <lineage>
        <taxon>Bacteria</taxon>
        <taxon>Pseudomonadati</taxon>
        <taxon>Bacteroidota</taxon>
        <taxon>Cytophagia</taxon>
        <taxon>Cytophagales</taxon>
        <taxon>Hymenobacteraceae</taxon>
        <taxon>Hymenobacter</taxon>
    </lineage>
</organism>
<protein>
    <recommendedName>
        <fullName evidence="3">Secretion system C-terminal sorting domain-containing protein</fullName>
    </recommendedName>
</protein>
<gene>
    <name evidence="1" type="ORF">AUC43_07270</name>
</gene>
<evidence type="ECO:0000313" key="2">
    <source>
        <dbReference type="Proteomes" id="UP000059542"/>
    </source>
</evidence>
<dbReference type="InterPro" id="IPR026444">
    <property type="entry name" value="Secre_tail"/>
</dbReference>
<evidence type="ECO:0000313" key="1">
    <source>
        <dbReference type="EMBL" id="ALW84907.1"/>
    </source>
</evidence>
<dbReference type="Proteomes" id="UP000059542">
    <property type="component" value="Chromosome"/>
</dbReference>
<dbReference type="NCBIfam" id="TIGR04183">
    <property type="entry name" value="Por_Secre_tail"/>
    <property type="match status" value="1"/>
</dbReference>
<dbReference type="AlphaFoldDB" id="A0A0U4BE97"/>
<accession>A0A0U4BE97</accession>
<dbReference type="EMBL" id="CP013909">
    <property type="protein sequence ID" value="ALW84907.1"/>
    <property type="molecule type" value="Genomic_DNA"/>
</dbReference>
<dbReference type="KEGG" id="hyg:AUC43_07270"/>
<sequence>MAAEKQARLKWKISVSDATALANGRYSFTVNTVDVTGGRTTSLVGVNLFETESIYTSAPSKTGAYANGYSLATVTDADGSITNAVLSGSSLPAGVGLNASTDQFTVTDRTLLRSGTYTVQTRTTDATGGITLQGVTINIGAYPLPVELTAFTAAVKNQDAQLAWRTASEKNNDHFDVERSFNGTDFAKIGQVKGQGTSSAATDYTLTDAGIGAKATGVVYYRLRQVDADGTENFSPVHSVTFPKVLAPVISLFPNPATAAGTKLDLTALPAGVYQVSVLDAAGRTVLRAALNTGLAHALDLRTVASGSYTLLVRGQNGGQVVNLTKRLIKE</sequence>
<evidence type="ECO:0008006" key="3">
    <source>
        <dbReference type="Google" id="ProtNLM"/>
    </source>
</evidence>
<dbReference type="Gene3D" id="2.60.40.10">
    <property type="entry name" value="Immunoglobulins"/>
    <property type="match status" value="2"/>
</dbReference>
<dbReference type="InterPro" id="IPR013783">
    <property type="entry name" value="Ig-like_fold"/>
</dbReference>
<dbReference type="STRING" id="1411621.AUC43_07270"/>
<proteinExistence type="predicted"/>